<reference evidence="4" key="1">
    <citation type="submission" date="2024-07" db="EMBL/GenBank/DDBJ databases">
        <title>Two chromosome-level genome assemblies of Korean endemic species Abeliophyllum distichum and Forsythia ovata (Oleaceae).</title>
        <authorList>
            <person name="Jang H."/>
        </authorList>
    </citation>
    <scope>NUCLEOTIDE SEQUENCE [LARGE SCALE GENOMIC DNA]</scope>
</reference>
<dbReference type="Pfam" id="PF04043">
    <property type="entry name" value="PMEI"/>
    <property type="match status" value="1"/>
</dbReference>
<keyword evidence="1" id="KW-0732">Signal</keyword>
<dbReference type="SUPFAM" id="SSF101148">
    <property type="entry name" value="Plant invertase/pectin methylesterase inhibitor"/>
    <property type="match status" value="1"/>
</dbReference>
<evidence type="ECO:0000259" key="2">
    <source>
        <dbReference type="SMART" id="SM00856"/>
    </source>
</evidence>
<accession>A0ABD1SSR1</accession>
<dbReference type="NCBIfam" id="TIGR01614">
    <property type="entry name" value="PME_inhib"/>
    <property type="match status" value="1"/>
</dbReference>
<evidence type="ECO:0000313" key="3">
    <source>
        <dbReference type="EMBL" id="KAL2503732.1"/>
    </source>
</evidence>
<dbReference type="SMART" id="SM00856">
    <property type="entry name" value="PMEI"/>
    <property type="match status" value="1"/>
</dbReference>
<feature type="signal peptide" evidence="1">
    <location>
        <begin position="1"/>
        <end position="27"/>
    </location>
</feature>
<dbReference type="InterPro" id="IPR035513">
    <property type="entry name" value="Invertase/methylesterase_inhib"/>
</dbReference>
<protein>
    <recommendedName>
        <fullName evidence="2">Pectinesterase inhibitor domain-containing protein</fullName>
    </recommendedName>
</protein>
<evidence type="ECO:0000256" key="1">
    <source>
        <dbReference type="SAM" id="SignalP"/>
    </source>
</evidence>
<proteinExistence type="predicted"/>
<dbReference type="InterPro" id="IPR006501">
    <property type="entry name" value="Pectinesterase_inhib_dom"/>
</dbReference>
<gene>
    <name evidence="3" type="ORF">Adt_19353</name>
</gene>
<comment type="caution">
    <text evidence="3">The sequence shown here is derived from an EMBL/GenBank/DDBJ whole genome shotgun (WGS) entry which is preliminary data.</text>
</comment>
<dbReference type="InterPro" id="IPR034088">
    <property type="entry name" value="Pla_a_1-like"/>
</dbReference>
<dbReference type="Gene3D" id="1.20.140.40">
    <property type="entry name" value="Invertase/pectin methylesterase inhibitor family protein"/>
    <property type="match status" value="1"/>
</dbReference>
<dbReference type="CDD" id="cd15795">
    <property type="entry name" value="PMEI-Pla_a_1_like"/>
    <property type="match status" value="1"/>
</dbReference>
<dbReference type="EMBL" id="JBFOLK010000006">
    <property type="protein sequence ID" value="KAL2503732.1"/>
    <property type="molecule type" value="Genomic_DNA"/>
</dbReference>
<keyword evidence="4" id="KW-1185">Reference proteome</keyword>
<sequence length="194" mass="21497">MAPSISISILVTLFIASFFHFSLISNANDELLTEACSNGMEVWDYKLCLQVLQNNFHISSASDVFTLATSIIESGISNATNTRAFIQKSIENELRDAAYYGSLEDCNDVYNSIIGSFQSALVEVKDHKEYDAATYDLLLLSTDYVNSCQNALDSQEMQNSTISAENKFVKIFGLAALKIVSRLDQNSAPPRMFD</sequence>
<evidence type="ECO:0000313" key="4">
    <source>
        <dbReference type="Proteomes" id="UP001604336"/>
    </source>
</evidence>
<dbReference type="AlphaFoldDB" id="A0ABD1SSR1"/>
<organism evidence="3 4">
    <name type="scientific">Abeliophyllum distichum</name>
    <dbReference type="NCBI Taxonomy" id="126358"/>
    <lineage>
        <taxon>Eukaryota</taxon>
        <taxon>Viridiplantae</taxon>
        <taxon>Streptophyta</taxon>
        <taxon>Embryophyta</taxon>
        <taxon>Tracheophyta</taxon>
        <taxon>Spermatophyta</taxon>
        <taxon>Magnoliopsida</taxon>
        <taxon>eudicotyledons</taxon>
        <taxon>Gunneridae</taxon>
        <taxon>Pentapetalae</taxon>
        <taxon>asterids</taxon>
        <taxon>lamiids</taxon>
        <taxon>Lamiales</taxon>
        <taxon>Oleaceae</taxon>
        <taxon>Forsythieae</taxon>
        <taxon>Abeliophyllum</taxon>
    </lineage>
</organism>
<dbReference type="PANTHER" id="PTHR31890">
    <property type="entry name" value="PLANT INVERTASE/PECTIN METHYLESTERASE INHIBITOR SUPERFAMILY PROTEIN"/>
    <property type="match status" value="1"/>
</dbReference>
<name>A0ABD1SSR1_9LAMI</name>
<dbReference type="Proteomes" id="UP001604336">
    <property type="component" value="Unassembled WGS sequence"/>
</dbReference>
<dbReference type="PANTHER" id="PTHR31890:SF9">
    <property type="entry name" value="PLANT INVERTASE_PECTIN METHYLESTERASE INHIBITOR SUPERFAMILY PROTEIN"/>
    <property type="match status" value="1"/>
</dbReference>
<feature type="chain" id="PRO_5044778367" description="Pectinesterase inhibitor domain-containing protein" evidence="1">
    <location>
        <begin position="28"/>
        <end position="194"/>
    </location>
</feature>
<feature type="domain" description="Pectinesterase inhibitor" evidence="2">
    <location>
        <begin position="27"/>
        <end position="179"/>
    </location>
</feature>